<accession>A0A383V260</accession>
<proteinExistence type="predicted"/>
<dbReference type="AlphaFoldDB" id="A0A383V260"/>
<evidence type="ECO:0008006" key="4">
    <source>
        <dbReference type="Google" id="ProtNLM"/>
    </source>
</evidence>
<dbReference type="EMBL" id="UNSH01000086">
    <property type="protein sequence ID" value="SZF06079.1"/>
    <property type="molecule type" value="Genomic_DNA"/>
</dbReference>
<name>A0A383V260_BLUHO</name>
<protein>
    <recommendedName>
        <fullName evidence="4">NADH-ubiquinone oxidoreductase 17.8 kDa subunit</fullName>
    </recommendedName>
</protein>
<evidence type="ECO:0000313" key="3">
    <source>
        <dbReference type="Proteomes" id="UP000275772"/>
    </source>
</evidence>
<evidence type="ECO:0000256" key="1">
    <source>
        <dbReference type="SAM" id="MobiDB-lite"/>
    </source>
</evidence>
<dbReference type="PANTHER" id="PTHR42100">
    <property type="entry name" value="OXIDOREDUCTASE 178 KDA SUBUNIT, PUTATIVE (AFU_ORTHOLOGUE AFUA_8G04320)-RELATED"/>
    <property type="match status" value="1"/>
</dbReference>
<dbReference type="VEuPathDB" id="FungiDB:BLGHR1_16882"/>
<evidence type="ECO:0000313" key="2">
    <source>
        <dbReference type="EMBL" id="SZF06079.1"/>
    </source>
</evidence>
<sequence>MSALRNTSTQFSDKLKLQYFRRSFGLSRRSSSSASNHGHHHTAPKDEPLGKQLYITLALLPLSIGIYTLSRPDANGKPSTITRYIDSFSRYNEEWSKRNLLHTKAIEQAAYDRNLFQGSNPPKKVINLRFPEIFNTGSPFNVVAGQGPQDMDVLVAHYTNINAEEEKRKRNVMASRASET</sequence>
<organism evidence="2 3">
    <name type="scientific">Blumeria hordei</name>
    <name type="common">Barley powdery mildew</name>
    <name type="synonym">Blumeria graminis f. sp. hordei</name>
    <dbReference type="NCBI Taxonomy" id="2867405"/>
    <lineage>
        <taxon>Eukaryota</taxon>
        <taxon>Fungi</taxon>
        <taxon>Dikarya</taxon>
        <taxon>Ascomycota</taxon>
        <taxon>Pezizomycotina</taxon>
        <taxon>Leotiomycetes</taxon>
        <taxon>Erysiphales</taxon>
        <taxon>Erysiphaceae</taxon>
        <taxon>Blumeria</taxon>
    </lineage>
</organism>
<dbReference type="InterPro" id="IPR034444">
    <property type="entry name" value="Nuo17.8"/>
</dbReference>
<gene>
    <name evidence="2" type="ORF">BLGHR1_16882</name>
</gene>
<feature type="region of interest" description="Disordered" evidence="1">
    <location>
        <begin position="28"/>
        <end position="47"/>
    </location>
</feature>
<dbReference type="PANTHER" id="PTHR42100:SF1">
    <property type="entry name" value="OXIDOREDUCTASE 178 KDA SUBUNIT, PUTATIVE (AFU_ORTHOLOGUE AFUA_8G04320)-RELATED"/>
    <property type="match status" value="1"/>
</dbReference>
<dbReference type="GO" id="GO:0005739">
    <property type="term" value="C:mitochondrion"/>
    <property type="evidence" value="ECO:0007669"/>
    <property type="project" value="InterPro"/>
</dbReference>
<dbReference type="Proteomes" id="UP000275772">
    <property type="component" value="Unassembled WGS sequence"/>
</dbReference>
<reference evidence="2 3" key="1">
    <citation type="submission" date="2017-11" db="EMBL/GenBank/DDBJ databases">
        <authorList>
            <person name="Kracher B."/>
        </authorList>
    </citation>
    <scope>NUCLEOTIDE SEQUENCE [LARGE SCALE GENOMIC DNA]</scope>
    <source>
        <strain evidence="2 3">RACE1</strain>
    </source>
</reference>